<dbReference type="Gene3D" id="3.30.450.20">
    <property type="entry name" value="PAS domain"/>
    <property type="match status" value="1"/>
</dbReference>
<dbReference type="SUPFAM" id="SSF55785">
    <property type="entry name" value="PYP-like sensor domain (PAS domain)"/>
    <property type="match status" value="1"/>
</dbReference>
<dbReference type="EMBL" id="QGDQ01000017">
    <property type="protein sequence ID" value="PWJ52820.1"/>
    <property type="molecule type" value="Genomic_DNA"/>
</dbReference>
<dbReference type="PROSITE" id="PS50887">
    <property type="entry name" value="GGDEF"/>
    <property type="match status" value="1"/>
</dbReference>
<dbReference type="PANTHER" id="PTHR44757">
    <property type="entry name" value="DIGUANYLATE CYCLASE DGCP"/>
    <property type="match status" value="1"/>
</dbReference>
<dbReference type="Gene3D" id="3.30.450.40">
    <property type="match status" value="1"/>
</dbReference>
<dbReference type="SUPFAM" id="SSF55073">
    <property type="entry name" value="Nucleotide cyclase"/>
    <property type="match status" value="1"/>
</dbReference>
<dbReference type="InterPro" id="IPR029787">
    <property type="entry name" value="Nucleotide_cyclase"/>
</dbReference>
<name>A0A316A765_9ACTN</name>
<dbReference type="PROSITE" id="PS50113">
    <property type="entry name" value="PAC"/>
    <property type="match status" value="1"/>
</dbReference>
<dbReference type="Pfam" id="PF00990">
    <property type="entry name" value="GGDEF"/>
    <property type="match status" value="1"/>
</dbReference>
<dbReference type="PANTHER" id="PTHR44757:SF2">
    <property type="entry name" value="BIOFILM ARCHITECTURE MAINTENANCE PROTEIN MBAA"/>
    <property type="match status" value="1"/>
</dbReference>
<organism evidence="3 4">
    <name type="scientific">Quadrisphaera granulorum</name>
    <dbReference type="NCBI Taxonomy" id="317664"/>
    <lineage>
        <taxon>Bacteria</taxon>
        <taxon>Bacillati</taxon>
        <taxon>Actinomycetota</taxon>
        <taxon>Actinomycetes</taxon>
        <taxon>Kineosporiales</taxon>
        <taxon>Kineosporiaceae</taxon>
        <taxon>Quadrisphaera</taxon>
    </lineage>
</organism>
<dbReference type="RefSeq" id="WP_146211201.1">
    <property type="nucleotide sequence ID" value="NZ_QGDQ01000017.1"/>
</dbReference>
<dbReference type="Gene3D" id="3.30.70.270">
    <property type="match status" value="1"/>
</dbReference>
<gene>
    <name evidence="3" type="ORF">BXY45_11772</name>
</gene>
<dbReference type="InterPro" id="IPR035965">
    <property type="entry name" value="PAS-like_dom_sf"/>
</dbReference>
<dbReference type="OrthoDB" id="9806130at2"/>
<dbReference type="Proteomes" id="UP000245469">
    <property type="component" value="Unassembled WGS sequence"/>
</dbReference>
<reference evidence="3 4" key="1">
    <citation type="submission" date="2018-03" db="EMBL/GenBank/DDBJ databases">
        <title>Genomic Encyclopedia of Archaeal and Bacterial Type Strains, Phase II (KMG-II): from individual species to whole genera.</title>
        <authorList>
            <person name="Goeker M."/>
        </authorList>
    </citation>
    <scope>NUCLEOTIDE SEQUENCE [LARGE SCALE GENOMIC DNA]</scope>
    <source>
        <strain evidence="3 4">DSM 44889</strain>
    </source>
</reference>
<dbReference type="InterPro" id="IPR003018">
    <property type="entry name" value="GAF"/>
</dbReference>
<dbReference type="InterPro" id="IPR000160">
    <property type="entry name" value="GGDEF_dom"/>
</dbReference>
<keyword evidence="4" id="KW-1185">Reference proteome</keyword>
<dbReference type="Pfam" id="PF08448">
    <property type="entry name" value="PAS_4"/>
    <property type="match status" value="1"/>
</dbReference>
<dbReference type="InterPro" id="IPR052155">
    <property type="entry name" value="Biofilm_reg_signaling"/>
</dbReference>
<evidence type="ECO:0000313" key="3">
    <source>
        <dbReference type="EMBL" id="PWJ52820.1"/>
    </source>
</evidence>
<dbReference type="Pfam" id="PF01590">
    <property type="entry name" value="GAF"/>
    <property type="match status" value="1"/>
</dbReference>
<dbReference type="InterPro" id="IPR013656">
    <property type="entry name" value="PAS_4"/>
</dbReference>
<protein>
    <submittedName>
        <fullName evidence="3">Diguanylate cyclase (GGDEF)-like protein</fullName>
    </submittedName>
</protein>
<dbReference type="CDD" id="cd01949">
    <property type="entry name" value="GGDEF"/>
    <property type="match status" value="1"/>
</dbReference>
<evidence type="ECO:0000313" key="4">
    <source>
        <dbReference type="Proteomes" id="UP000245469"/>
    </source>
</evidence>
<evidence type="ECO:0000259" key="2">
    <source>
        <dbReference type="PROSITE" id="PS50887"/>
    </source>
</evidence>
<sequence>MDTSEPDDLRARQHQVIRDCDLLEADQDADLLAVTRTAVALTGHTLARINVLLPEQVCSLASAGGEAVPLVREETLCHRASLVGGPVVSSDCSRDPRFADLPWVDGRLGRVRRYAMAPLQVDGLTVGTLCVLDEDDGPALTEGQVDRLADLAAVTSSLLQRRRQNRQARADHDELARARAFDRALLQALPLGVLAADAEGRLTLVNDTLLSWYGGQFATEVPLAQQERAAAYSLFELDGVTPLAPERLPMEQVLRNGAVHSSEWVLAPPLAPRRTVSSSGAQVRDADGRLLGAVLAVSDITERRALEEQLRRSATHDVLTGLPNRALLVQCLTAALTDAPTAALTAAEGRRVAVLYCDLDGFKAVNDSYGHAAGDAVLRAVAGRLRAGLRPGDVVARLGGDEFVLVCPGIADLDEARTIASRLAESVSAPIEADGALHRVGVSVGAVLSSPDDDGGCAERLLSCADAEMYASKRARRQERAGGA</sequence>
<feature type="domain" description="GGDEF" evidence="2">
    <location>
        <begin position="350"/>
        <end position="484"/>
    </location>
</feature>
<feature type="domain" description="PAC" evidence="1">
    <location>
        <begin position="260"/>
        <end position="312"/>
    </location>
</feature>
<dbReference type="InterPro" id="IPR029016">
    <property type="entry name" value="GAF-like_dom_sf"/>
</dbReference>
<dbReference type="InterPro" id="IPR043128">
    <property type="entry name" value="Rev_trsase/Diguanyl_cyclase"/>
</dbReference>
<dbReference type="SMART" id="SM00267">
    <property type="entry name" value="GGDEF"/>
    <property type="match status" value="1"/>
</dbReference>
<dbReference type="SUPFAM" id="SSF55781">
    <property type="entry name" value="GAF domain-like"/>
    <property type="match status" value="1"/>
</dbReference>
<accession>A0A316A765</accession>
<dbReference type="NCBIfam" id="TIGR00254">
    <property type="entry name" value="GGDEF"/>
    <property type="match status" value="1"/>
</dbReference>
<evidence type="ECO:0000259" key="1">
    <source>
        <dbReference type="PROSITE" id="PS50113"/>
    </source>
</evidence>
<comment type="caution">
    <text evidence="3">The sequence shown here is derived from an EMBL/GenBank/DDBJ whole genome shotgun (WGS) entry which is preliminary data.</text>
</comment>
<dbReference type="InterPro" id="IPR000700">
    <property type="entry name" value="PAS-assoc_C"/>
</dbReference>
<dbReference type="AlphaFoldDB" id="A0A316A765"/>
<proteinExistence type="predicted"/>